<keyword evidence="3" id="KW-1185">Reference proteome</keyword>
<reference evidence="2 3" key="1">
    <citation type="submission" date="2020-08" db="EMBL/GenBank/DDBJ databases">
        <title>Sequencing the genomes of 1000 actinobacteria strains.</title>
        <authorList>
            <person name="Klenk H.-P."/>
        </authorList>
    </citation>
    <scope>NUCLEOTIDE SEQUENCE [LARGE SCALE GENOMIC DNA]</scope>
    <source>
        <strain evidence="2 3">DSM 45809</strain>
    </source>
</reference>
<evidence type="ECO:0000313" key="2">
    <source>
        <dbReference type="EMBL" id="MBB4737976.1"/>
    </source>
</evidence>
<accession>A0A7W7GTF9</accession>
<sequence length="36" mass="3467">METPDAPALTPLTVATVAAGAGTIAVSASMTVYKGC</sequence>
<evidence type="ECO:0000256" key="1">
    <source>
        <dbReference type="SAM" id="Phobius"/>
    </source>
</evidence>
<proteinExistence type="predicted"/>
<keyword evidence="1" id="KW-0472">Membrane</keyword>
<comment type="caution">
    <text evidence="2">The sequence shown here is derived from an EMBL/GenBank/DDBJ whole genome shotgun (WGS) entry which is preliminary data.</text>
</comment>
<gene>
    <name evidence="2" type="ORF">BJY16_001435</name>
</gene>
<dbReference type="AlphaFoldDB" id="A0A7W7GTF9"/>
<name>A0A7W7GTF9_9ACTN</name>
<keyword evidence="1" id="KW-0812">Transmembrane</keyword>
<feature type="transmembrane region" description="Helical" evidence="1">
    <location>
        <begin position="12"/>
        <end position="33"/>
    </location>
</feature>
<dbReference type="EMBL" id="JACHNB010000001">
    <property type="protein sequence ID" value="MBB4737976.1"/>
    <property type="molecule type" value="Genomic_DNA"/>
</dbReference>
<organism evidence="2 3">
    <name type="scientific">Actinoplanes octamycinicus</name>
    <dbReference type="NCBI Taxonomy" id="135948"/>
    <lineage>
        <taxon>Bacteria</taxon>
        <taxon>Bacillati</taxon>
        <taxon>Actinomycetota</taxon>
        <taxon>Actinomycetes</taxon>
        <taxon>Micromonosporales</taxon>
        <taxon>Micromonosporaceae</taxon>
        <taxon>Actinoplanes</taxon>
    </lineage>
</organism>
<evidence type="ECO:0000313" key="3">
    <source>
        <dbReference type="Proteomes" id="UP000546162"/>
    </source>
</evidence>
<keyword evidence="1" id="KW-1133">Transmembrane helix</keyword>
<protein>
    <submittedName>
        <fullName evidence="2">Uncharacterized protein</fullName>
    </submittedName>
</protein>
<dbReference type="Proteomes" id="UP000546162">
    <property type="component" value="Unassembled WGS sequence"/>
</dbReference>